<sequence length="114" mass="13306">MKKSETFTLLTLIANYYDQFEIDQKKVDTWHKALKPFMYKQLEENLLVHVAESPYPPRIARLVRKQTATSRMIPSIEETSKCAQQNSKPAQEQVIQNELKKMRAILGINRGEEL</sequence>
<dbReference type="AlphaFoldDB" id="A0A2X4WYN0"/>
<name>A0A2X4WYN0_LEDLE</name>
<dbReference type="Gene3D" id="1.10.8.200">
    <property type="entry name" value="Replisome organizer (g39p helicase loader/inhibitor protein)"/>
    <property type="match status" value="1"/>
</dbReference>
<proteinExistence type="predicted"/>
<evidence type="ECO:0000313" key="1">
    <source>
        <dbReference type="EMBL" id="SQI62810.1"/>
    </source>
</evidence>
<dbReference type="KEGG" id="blen:NCTC4824_03793"/>
<evidence type="ECO:0000313" key="2">
    <source>
        <dbReference type="Proteomes" id="UP000249134"/>
    </source>
</evidence>
<dbReference type="RefSeq" id="WP_066144302.1">
    <property type="nucleotide sequence ID" value="NZ_CBCSGM010000004.1"/>
</dbReference>
<organism evidence="1 2">
    <name type="scientific">Lederbergia lenta</name>
    <name type="common">Bacillus lentus</name>
    <dbReference type="NCBI Taxonomy" id="1467"/>
    <lineage>
        <taxon>Bacteria</taxon>
        <taxon>Bacillati</taxon>
        <taxon>Bacillota</taxon>
        <taxon>Bacilli</taxon>
        <taxon>Bacillales</taxon>
        <taxon>Bacillaceae</taxon>
        <taxon>Lederbergia</taxon>
    </lineage>
</organism>
<protein>
    <recommendedName>
        <fullName evidence="3">Replicative helicase inhibitor G39P N-terminal domain-containing protein</fullName>
    </recommendedName>
</protein>
<gene>
    <name evidence="1" type="ORF">NCTC4824_03793</name>
</gene>
<evidence type="ECO:0008006" key="3">
    <source>
        <dbReference type="Google" id="ProtNLM"/>
    </source>
</evidence>
<reference evidence="1 2" key="1">
    <citation type="submission" date="2018-06" db="EMBL/GenBank/DDBJ databases">
        <authorList>
            <consortium name="Pathogen Informatics"/>
            <person name="Doyle S."/>
        </authorList>
    </citation>
    <scope>NUCLEOTIDE SEQUENCE [LARGE SCALE GENOMIC DNA]</scope>
    <source>
        <strain evidence="1 2">NCTC4824</strain>
    </source>
</reference>
<dbReference type="EMBL" id="LS483476">
    <property type="protein sequence ID" value="SQI62810.1"/>
    <property type="molecule type" value="Genomic_DNA"/>
</dbReference>
<keyword evidence="2" id="KW-1185">Reference proteome</keyword>
<accession>A0A2X4WYN0</accession>
<dbReference type="Proteomes" id="UP000249134">
    <property type="component" value="Chromosome 1"/>
</dbReference>
<dbReference type="STRING" id="1348624.GCA_001591545_03140"/>